<protein>
    <submittedName>
        <fullName evidence="2">Uncharacterized protein</fullName>
    </submittedName>
</protein>
<feature type="region of interest" description="Disordered" evidence="1">
    <location>
        <begin position="73"/>
        <end position="113"/>
    </location>
</feature>
<evidence type="ECO:0000256" key="1">
    <source>
        <dbReference type="SAM" id="MobiDB-lite"/>
    </source>
</evidence>
<comment type="caution">
    <text evidence="2">The sequence shown here is derived from an EMBL/GenBank/DDBJ whole genome shotgun (WGS) entry which is preliminary data.</text>
</comment>
<dbReference type="EMBL" id="VSSQ01000629">
    <property type="protein sequence ID" value="MPL98788.1"/>
    <property type="molecule type" value="Genomic_DNA"/>
</dbReference>
<evidence type="ECO:0000313" key="2">
    <source>
        <dbReference type="EMBL" id="MPL98788.1"/>
    </source>
</evidence>
<feature type="compositionally biased region" description="Low complexity" evidence="1">
    <location>
        <begin position="99"/>
        <end position="113"/>
    </location>
</feature>
<organism evidence="2">
    <name type="scientific">bioreactor metagenome</name>
    <dbReference type="NCBI Taxonomy" id="1076179"/>
    <lineage>
        <taxon>unclassified sequences</taxon>
        <taxon>metagenomes</taxon>
        <taxon>ecological metagenomes</taxon>
    </lineage>
</organism>
<feature type="region of interest" description="Disordered" evidence="1">
    <location>
        <begin position="28"/>
        <end position="59"/>
    </location>
</feature>
<sequence length="147" mass="15436">MPQGRPAGAVDKGADSSYSRRYLMGAVCPEGGVQRPSPGPPAPCPEDDDAFGPPQGGKGAVWRFTICVRRRREAAQPRAGIPPGRVESIDRANTGNRNAYHPTADPQAAAAQGAAIEVAAPPAVPAEARRLHARLHHDAEETELGYA</sequence>
<name>A0A644W5D0_9ZZZZ</name>
<proteinExistence type="predicted"/>
<gene>
    <name evidence="2" type="ORF">SDC9_44997</name>
</gene>
<dbReference type="AlphaFoldDB" id="A0A644W5D0"/>
<reference evidence="2" key="1">
    <citation type="submission" date="2019-08" db="EMBL/GenBank/DDBJ databases">
        <authorList>
            <person name="Kucharzyk K."/>
            <person name="Murdoch R.W."/>
            <person name="Higgins S."/>
            <person name="Loffler F."/>
        </authorList>
    </citation>
    <scope>NUCLEOTIDE SEQUENCE</scope>
</reference>
<accession>A0A644W5D0</accession>